<evidence type="ECO:0008006" key="4">
    <source>
        <dbReference type="Google" id="ProtNLM"/>
    </source>
</evidence>
<name>A0A3D8YIX4_9BACT</name>
<comment type="caution">
    <text evidence="2">The sequence shown here is derived from an EMBL/GenBank/DDBJ whole genome shotgun (WGS) entry which is preliminary data.</text>
</comment>
<evidence type="ECO:0000256" key="1">
    <source>
        <dbReference type="SAM" id="SignalP"/>
    </source>
</evidence>
<sequence length="101" mass="10775">MSKKASAMKKLFKSTIAVFTTFVTVLFLSCGGKDNSPSPVNCSNNAEKATAAATALASDPTNTAKCEAYKNAIRDLYKSCANYYTGQAKQDLDDFLATPCN</sequence>
<feature type="signal peptide" evidence="1">
    <location>
        <begin position="1"/>
        <end position="19"/>
    </location>
</feature>
<keyword evidence="1" id="KW-0732">Signal</keyword>
<protein>
    <recommendedName>
        <fullName evidence="4">Lipoprotein</fullName>
    </recommendedName>
</protein>
<evidence type="ECO:0000313" key="3">
    <source>
        <dbReference type="Proteomes" id="UP000256373"/>
    </source>
</evidence>
<gene>
    <name evidence="2" type="ORF">DSL64_04675</name>
</gene>
<dbReference type="Proteomes" id="UP000256373">
    <property type="component" value="Unassembled WGS sequence"/>
</dbReference>
<dbReference type="PROSITE" id="PS51257">
    <property type="entry name" value="PROKAR_LIPOPROTEIN"/>
    <property type="match status" value="1"/>
</dbReference>
<keyword evidence="3" id="KW-1185">Reference proteome</keyword>
<feature type="chain" id="PRO_5017795230" description="Lipoprotein" evidence="1">
    <location>
        <begin position="20"/>
        <end position="101"/>
    </location>
</feature>
<dbReference type="EMBL" id="QNUL01000002">
    <property type="protein sequence ID" value="REA63730.1"/>
    <property type="molecule type" value="Genomic_DNA"/>
</dbReference>
<reference evidence="2 3" key="1">
    <citation type="submission" date="2018-07" db="EMBL/GenBank/DDBJ databases">
        <title>Dyadobacter roseus sp. nov., isolated from rose rhizosphere soil.</title>
        <authorList>
            <person name="Chen L."/>
        </authorList>
    </citation>
    <scope>NUCLEOTIDE SEQUENCE [LARGE SCALE GENOMIC DNA]</scope>
    <source>
        <strain evidence="2 3">RS19</strain>
    </source>
</reference>
<organism evidence="2 3">
    <name type="scientific">Dyadobacter luteus</name>
    <dbReference type="NCBI Taxonomy" id="2259619"/>
    <lineage>
        <taxon>Bacteria</taxon>
        <taxon>Pseudomonadati</taxon>
        <taxon>Bacteroidota</taxon>
        <taxon>Cytophagia</taxon>
        <taxon>Cytophagales</taxon>
        <taxon>Spirosomataceae</taxon>
        <taxon>Dyadobacter</taxon>
    </lineage>
</organism>
<accession>A0A3D8YIX4</accession>
<evidence type="ECO:0000313" key="2">
    <source>
        <dbReference type="EMBL" id="REA63730.1"/>
    </source>
</evidence>
<dbReference type="AlphaFoldDB" id="A0A3D8YIX4"/>
<proteinExistence type="predicted"/>